<dbReference type="AlphaFoldDB" id="A0A2T8ILF5"/>
<dbReference type="Proteomes" id="UP000243499">
    <property type="component" value="Chromosome 5"/>
</dbReference>
<reference evidence="2" key="1">
    <citation type="submission" date="2018-04" db="EMBL/GenBank/DDBJ databases">
        <title>WGS assembly of Panicum hallii.</title>
        <authorList>
            <person name="Lovell J."/>
            <person name="Jenkins J."/>
            <person name="Lowry D."/>
            <person name="Mamidi S."/>
            <person name="Sreedasyam A."/>
            <person name="Weng X."/>
            <person name="Barry K."/>
            <person name="Bonette J."/>
            <person name="Campitelli B."/>
            <person name="Daum C."/>
            <person name="Gordon S."/>
            <person name="Gould B."/>
            <person name="Lipzen A."/>
            <person name="Macqueen A."/>
            <person name="Palacio-Mejia J."/>
            <person name="Plott C."/>
            <person name="Shakirov E."/>
            <person name="Shu S."/>
            <person name="Yoshinaga Y."/>
            <person name="Zane M."/>
            <person name="Rokhsar D."/>
            <person name="Grimwood J."/>
            <person name="Schmutz J."/>
            <person name="Juenger T."/>
        </authorList>
    </citation>
    <scope>NUCLEOTIDE SEQUENCE [LARGE SCALE GENOMIC DNA]</scope>
    <source>
        <strain evidence="2">FIL2</strain>
    </source>
</reference>
<evidence type="ECO:0000313" key="2">
    <source>
        <dbReference type="EMBL" id="PVH38501.1"/>
    </source>
</evidence>
<dbReference type="EMBL" id="CM008050">
    <property type="protein sequence ID" value="PVH38501.1"/>
    <property type="molecule type" value="Genomic_DNA"/>
</dbReference>
<name>A0A2T8ILF5_9POAL</name>
<evidence type="ECO:0000256" key="1">
    <source>
        <dbReference type="SAM" id="MobiDB-lite"/>
    </source>
</evidence>
<dbReference type="Gramene" id="PVH38501">
    <property type="protein sequence ID" value="PVH38501"/>
    <property type="gene ID" value="PAHAL_5G272800"/>
</dbReference>
<proteinExistence type="predicted"/>
<feature type="compositionally biased region" description="Polar residues" evidence="1">
    <location>
        <begin position="1"/>
        <end position="16"/>
    </location>
</feature>
<feature type="region of interest" description="Disordered" evidence="1">
    <location>
        <begin position="1"/>
        <end position="26"/>
    </location>
</feature>
<protein>
    <submittedName>
        <fullName evidence="2">Uncharacterized protein</fullName>
    </submittedName>
</protein>
<accession>A0A2T8ILF5</accession>
<gene>
    <name evidence="2" type="ORF">PAHAL_5G272800</name>
</gene>
<organism evidence="2">
    <name type="scientific">Panicum hallii</name>
    <dbReference type="NCBI Taxonomy" id="206008"/>
    <lineage>
        <taxon>Eukaryota</taxon>
        <taxon>Viridiplantae</taxon>
        <taxon>Streptophyta</taxon>
        <taxon>Embryophyta</taxon>
        <taxon>Tracheophyta</taxon>
        <taxon>Spermatophyta</taxon>
        <taxon>Magnoliopsida</taxon>
        <taxon>Liliopsida</taxon>
        <taxon>Poales</taxon>
        <taxon>Poaceae</taxon>
        <taxon>PACMAD clade</taxon>
        <taxon>Panicoideae</taxon>
        <taxon>Panicodae</taxon>
        <taxon>Paniceae</taxon>
        <taxon>Panicinae</taxon>
        <taxon>Panicum</taxon>
        <taxon>Panicum sect. Panicum</taxon>
    </lineage>
</organism>
<sequence length="49" mass="5642">MIQTFSGRFASAITTTEGEKDMRQRRQQTRPFACNFVVLIHGVCHKGTW</sequence>